<feature type="transmembrane region" description="Helical" evidence="2">
    <location>
        <begin position="160"/>
        <end position="180"/>
    </location>
</feature>
<sequence>MNSMARRFNLSGSLPFGASSSVDAWTAEADAVSIPRLDEVGGLTRPNNIGETYAEQQYRALGDEQLASWAAEGEQAARDHVVEARRLERSAAAVETLLVHQEEDLRLAKADHQHAARVLTPYMRREPGNKLRYWTGWHALVLGDMAGVASAAIIHGDLPVLAVSMALASGIAAGSAGLVGSEIKHLRNASARQRDAELLTEDERRYARLFSGKPDKGLGFVGLVGVVSLVVVLLVAVGIFLLRGSVEGAAAGMTFGLLAAATALGSFLLGYSAADEVADVVYAYKKRARQAETRFRRLAGDKAIKERAAAAEAARSTFAEHQARGQAAAHRMASLRYRIQHNNPQVLGHGFPVGEHPTGRRLRPETNGYVGNGVR</sequence>
<keyword evidence="2" id="KW-1133">Transmembrane helix</keyword>
<keyword evidence="2" id="KW-0472">Membrane</keyword>
<dbReference type="EMBL" id="JAVREP010000016">
    <property type="protein sequence ID" value="MDT0330890.1"/>
    <property type="molecule type" value="Genomic_DNA"/>
</dbReference>
<accession>A0ABU2MFP3</accession>
<evidence type="ECO:0000313" key="4">
    <source>
        <dbReference type="Proteomes" id="UP001183390"/>
    </source>
</evidence>
<comment type="caution">
    <text evidence="3">The sequence shown here is derived from an EMBL/GenBank/DDBJ whole genome shotgun (WGS) entry which is preliminary data.</text>
</comment>
<name>A0ABU2MFP3_9ACTN</name>
<keyword evidence="4" id="KW-1185">Reference proteome</keyword>
<feature type="transmembrane region" description="Helical" evidence="2">
    <location>
        <begin position="133"/>
        <end position="154"/>
    </location>
</feature>
<keyword evidence="2" id="KW-0812">Transmembrane</keyword>
<evidence type="ECO:0000313" key="3">
    <source>
        <dbReference type="EMBL" id="MDT0330890.1"/>
    </source>
</evidence>
<feature type="transmembrane region" description="Helical" evidence="2">
    <location>
        <begin position="248"/>
        <end position="269"/>
    </location>
</feature>
<organism evidence="3 4">
    <name type="scientific">Nocardiopsis lambiniae</name>
    <dbReference type="NCBI Taxonomy" id="3075539"/>
    <lineage>
        <taxon>Bacteria</taxon>
        <taxon>Bacillati</taxon>
        <taxon>Actinomycetota</taxon>
        <taxon>Actinomycetes</taxon>
        <taxon>Streptosporangiales</taxon>
        <taxon>Nocardiopsidaceae</taxon>
        <taxon>Nocardiopsis</taxon>
    </lineage>
</organism>
<proteinExistence type="predicted"/>
<dbReference type="Proteomes" id="UP001183390">
    <property type="component" value="Unassembled WGS sequence"/>
</dbReference>
<feature type="region of interest" description="Disordered" evidence="1">
    <location>
        <begin position="351"/>
        <end position="375"/>
    </location>
</feature>
<evidence type="ECO:0000256" key="1">
    <source>
        <dbReference type="SAM" id="MobiDB-lite"/>
    </source>
</evidence>
<evidence type="ECO:0000256" key="2">
    <source>
        <dbReference type="SAM" id="Phobius"/>
    </source>
</evidence>
<dbReference type="RefSeq" id="WP_311513473.1">
    <property type="nucleotide sequence ID" value="NZ_JAVREP010000016.1"/>
</dbReference>
<feature type="transmembrane region" description="Helical" evidence="2">
    <location>
        <begin position="218"/>
        <end position="242"/>
    </location>
</feature>
<protein>
    <submittedName>
        <fullName evidence="3">Uncharacterized protein</fullName>
    </submittedName>
</protein>
<reference evidence="4" key="1">
    <citation type="submission" date="2023-07" db="EMBL/GenBank/DDBJ databases">
        <title>30 novel species of actinomycetes from the DSMZ collection.</title>
        <authorList>
            <person name="Nouioui I."/>
        </authorList>
    </citation>
    <scope>NUCLEOTIDE SEQUENCE [LARGE SCALE GENOMIC DNA]</scope>
    <source>
        <strain evidence="4">DSM 44743</strain>
    </source>
</reference>
<gene>
    <name evidence="3" type="ORF">RM479_20920</name>
</gene>